<evidence type="ECO:0000259" key="4">
    <source>
        <dbReference type="PROSITE" id="PS50045"/>
    </source>
</evidence>
<dbReference type="SMART" id="SM00382">
    <property type="entry name" value="AAA"/>
    <property type="match status" value="1"/>
</dbReference>
<evidence type="ECO:0000256" key="3">
    <source>
        <dbReference type="ARBA" id="ARBA00022840"/>
    </source>
</evidence>
<keyword evidence="1" id="KW-0732">Signal</keyword>
<dbReference type="eggNOG" id="COG3829">
    <property type="taxonomic scope" value="Bacteria"/>
</dbReference>
<dbReference type="InterPro" id="IPR025662">
    <property type="entry name" value="Sigma_54_int_dom_ATP-bd_1"/>
</dbReference>
<dbReference type="Gene3D" id="3.40.50.300">
    <property type="entry name" value="P-loop containing nucleotide triphosphate hydrolases"/>
    <property type="match status" value="1"/>
</dbReference>
<dbReference type="InterPro" id="IPR025943">
    <property type="entry name" value="Sigma_54_int_dom_ATP-bd_2"/>
</dbReference>
<dbReference type="Pfam" id="PF03548">
    <property type="entry name" value="LolA"/>
    <property type="match status" value="1"/>
</dbReference>
<dbReference type="SUPFAM" id="SSF52540">
    <property type="entry name" value="P-loop containing nucleoside triphosphate hydrolases"/>
    <property type="match status" value="1"/>
</dbReference>
<gene>
    <name evidence="5" type="ORF">DesU5LDRAFT_2041</name>
</gene>
<dbReference type="eggNOG" id="COG2834">
    <property type="taxonomic scope" value="Bacteria"/>
</dbReference>
<keyword evidence="3" id="KW-0067">ATP-binding</keyword>
<keyword evidence="2" id="KW-0547">Nucleotide-binding</keyword>
<proteinExistence type="predicted"/>
<dbReference type="PROSITE" id="PS50045">
    <property type="entry name" value="SIGMA54_INTERACT_4"/>
    <property type="match status" value="1"/>
</dbReference>
<dbReference type="InterPro" id="IPR004564">
    <property type="entry name" value="OM_lipoprot_carrier_LolA-like"/>
</dbReference>
<name>I2Q1Q8_9BACT</name>
<evidence type="ECO:0000313" key="5">
    <source>
        <dbReference type="EMBL" id="EIG53714.1"/>
    </source>
</evidence>
<dbReference type="STRING" id="596152.DesU5LDRAFT_2041"/>
<dbReference type="GO" id="GO:0006355">
    <property type="term" value="P:regulation of DNA-templated transcription"/>
    <property type="evidence" value="ECO:0007669"/>
    <property type="project" value="InterPro"/>
</dbReference>
<dbReference type="InterPro" id="IPR029046">
    <property type="entry name" value="LolA/LolB/LppX"/>
</dbReference>
<dbReference type="PROSITE" id="PS00675">
    <property type="entry name" value="SIGMA54_INTERACT_1"/>
    <property type="match status" value="1"/>
</dbReference>
<dbReference type="PROSITE" id="PS00676">
    <property type="entry name" value="SIGMA54_INTERACT_2"/>
    <property type="match status" value="1"/>
</dbReference>
<protein>
    <submittedName>
        <fullName evidence="5">Sigma-54 interacting regulator</fullName>
    </submittedName>
</protein>
<dbReference type="PANTHER" id="PTHR32071">
    <property type="entry name" value="TRANSCRIPTIONAL REGULATORY PROTEIN"/>
    <property type="match status" value="1"/>
</dbReference>
<dbReference type="Pfam" id="PF00158">
    <property type="entry name" value="Sigma54_activat"/>
    <property type="match status" value="1"/>
</dbReference>
<dbReference type="PANTHER" id="PTHR32071:SF57">
    <property type="entry name" value="C4-DICARBOXYLATE TRANSPORT TRANSCRIPTIONAL REGULATORY PROTEIN DCTD"/>
    <property type="match status" value="1"/>
</dbReference>
<dbReference type="InterPro" id="IPR027417">
    <property type="entry name" value="P-loop_NTPase"/>
</dbReference>
<dbReference type="HOGENOM" id="CLU_684279_0_0_7"/>
<organism evidence="5">
    <name type="scientific">Desulfovibrio sp. U5L</name>
    <dbReference type="NCBI Taxonomy" id="596152"/>
    <lineage>
        <taxon>Bacteria</taxon>
        <taxon>Pseudomonadati</taxon>
        <taxon>Thermodesulfobacteriota</taxon>
        <taxon>Desulfovibrionia</taxon>
        <taxon>Desulfovibrionales</taxon>
        <taxon>Desulfovibrionaceae</taxon>
        <taxon>Desulfovibrio</taxon>
    </lineage>
</organism>
<dbReference type="EMBL" id="JH600068">
    <property type="protein sequence ID" value="EIG53714.1"/>
    <property type="molecule type" value="Genomic_DNA"/>
</dbReference>
<dbReference type="CDD" id="cd00009">
    <property type="entry name" value="AAA"/>
    <property type="match status" value="1"/>
</dbReference>
<reference evidence="5" key="1">
    <citation type="submission" date="2011-11" db="EMBL/GenBank/DDBJ databases">
        <title>Improved High-Quality Draft sequence of Desulfovibrio sp. U5L.</title>
        <authorList>
            <consortium name="US DOE Joint Genome Institute"/>
            <person name="Lucas S."/>
            <person name="Han J."/>
            <person name="Lapidus A."/>
            <person name="Cheng J.-F."/>
            <person name="Goodwin L."/>
            <person name="Pitluck S."/>
            <person name="Peters L."/>
            <person name="Ovchinnikova G."/>
            <person name="Held B."/>
            <person name="Detter J.C."/>
            <person name="Han C."/>
            <person name="Tapia R."/>
            <person name="Land M."/>
            <person name="Hauser L."/>
            <person name="Kyrpides N."/>
            <person name="Ivanova N."/>
            <person name="Pagani I."/>
            <person name="Gabster J."/>
            <person name="Walker C."/>
            <person name="Stolyar S."/>
            <person name="Stahl D."/>
            <person name="Arkin A."/>
            <person name="Dehal P."/>
            <person name="Hazen T."/>
            <person name="Woyke T."/>
        </authorList>
    </citation>
    <scope>NUCLEOTIDE SEQUENCE [LARGE SCALE GENOMIC DNA]</scope>
    <source>
        <strain evidence="5">U5L</strain>
    </source>
</reference>
<feature type="non-terminal residue" evidence="5">
    <location>
        <position position="1"/>
    </location>
</feature>
<evidence type="ECO:0000256" key="2">
    <source>
        <dbReference type="ARBA" id="ARBA00022741"/>
    </source>
</evidence>
<dbReference type="GO" id="GO:0005524">
    <property type="term" value="F:ATP binding"/>
    <property type="evidence" value="ECO:0007669"/>
    <property type="project" value="UniProtKB-KW"/>
</dbReference>
<evidence type="ECO:0000256" key="1">
    <source>
        <dbReference type="ARBA" id="ARBA00022729"/>
    </source>
</evidence>
<feature type="domain" description="Sigma-54 factor interaction" evidence="4">
    <location>
        <begin position="1"/>
        <end position="169"/>
    </location>
</feature>
<dbReference type="AlphaFoldDB" id="I2Q1Q8"/>
<dbReference type="SUPFAM" id="SSF89392">
    <property type="entry name" value="Prokaryotic lipoproteins and lipoprotein localization factors"/>
    <property type="match status" value="1"/>
</dbReference>
<dbReference type="InterPro" id="IPR003593">
    <property type="entry name" value="AAA+_ATPase"/>
</dbReference>
<dbReference type="Gene3D" id="2.50.20.10">
    <property type="entry name" value="Lipoprotein localisation LolA/LolB/LppX"/>
    <property type="match status" value="1"/>
</dbReference>
<dbReference type="CDD" id="cd16325">
    <property type="entry name" value="LolA"/>
    <property type="match status" value="1"/>
</dbReference>
<dbReference type="FunFam" id="3.40.50.300:FF:000006">
    <property type="entry name" value="DNA-binding transcriptional regulator NtrC"/>
    <property type="match status" value="1"/>
</dbReference>
<accession>I2Q1Q8</accession>
<sequence>RFARSSAWSAPPDANVLIYGESGTGKEMIAREIHNLSDRCDKPMIKINCLAIPRELFESEFFGHARGSFTGAVKNRIGYFQAADGGTLFLDEVGEIPIYLQSKLLRVLQEGEYQRVGEETVRKVNVRIISATNRNMHAEIQSGHGRRRHLRPFFPHRPFVPTSHLQPMQPIRLCEHRMKTLATLVVLGLLLAAAAPARAVEPAELAGRIQKKYATLTAFSAEFTQSIRNAASGDTERRSGSFLFKKPVLVRWETVKPEKELLVVGKDAVWDWFEEDREAYRYSVAEVISSKTMLRFLTGKANLTEDFLVVPGKPEEAGPGQAVLQLAPREPEPGLVMAKVWVDLATDMIARIYIQDFYANTNDLTLTGVVANPKLADTLFAFTPPKDAKVHDNAPAKERDLK</sequence>
<dbReference type="InterPro" id="IPR002078">
    <property type="entry name" value="Sigma_54_int"/>
</dbReference>